<dbReference type="AlphaFoldDB" id="A0A931CSR6"/>
<dbReference type="InterPro" id="IPR013785">
    <property type="entry name" value="Aldolase_TIM"/>
</dbReference>
<organism evidence="7 8">
    <name type="scientific">Arthrobacter terrae</name>
    <dbReference type="NCBI Taxonomy" id="2935737"/>
    <lineage>
        <taxon>Bacteria</taxon>
        <taxon>Bacillati</taxon>
        <taxon>Actinomycetota</taxon>
        <taxon>Actinomycetes</taxon>
        <taxon>Micrococcales</taxon>
        <taxon>Micrococcaceae</taxon>
        <taxon>Arthrobacter</taxon>
    </lineage>
</organism>
<keyword evidence="2" id="KW-0285">Flavoprotein</keyword>
<dbReference type="RefSeq" id="WP_196398686.1">
    <property type="nucleotide sequence ID" value="NZ_JADNYM010000039.1"/>
</dbReference>
<evidence type="ECO:0000256" key="3">
    <source>
        <dbReference type="ARBA" id="ARBA00022643"/>
    </source>
</evidence>
<evidence type="ECO:0000256" key="5">
    <source>
        <dbReference type="ARBA" id="ARBA00023002"/>
    </source>
</evidence>
<name>A0A931CSR6_9MICC</name>
<dbReference type="Gene3D" id="3.20.20.70">
    <property type="entry name" value="Aldolase class I"/>
    <property type="match status" value="1"/>
</dbReference>
<dbReference type="InterPro" id="IPR001155">
    <property type="entry name" value="OxRdtase_FMN_N"/>
</dbReference>
<evidence type="ECO:0000256" key="4">
    <source>
        <dbReference type="ARBA" id="ARBA00022857"/>
    </source>
</evidence>
<evidence type="ECO:0000259" key="6">
    <source>
        <dbReference type="Pfam" id="PF00724"/>
    </source>
</evidence>
<accession>A0A931CSR6</accession>
<dbReference type="GO" id="GO:0050661">
    <property type="term" value="F:NADP binding"/>
    <property type="evidence" value="ECO:0007669"/>
    <property type="project" value="InterPro"/>
</dbReference>
<keyword evidence="5" id="KW-0560">Oxidoreductase</keyword>
<evidence type="ECO:0000256" key="1">
    <source>
        <dbReference type="ARBA" id="ARBA00001917"/>
    </source>
</evidence>
<dbReference type="SUPFAM" id="SSF51395">
    <property type="entry name" value="FMN-linked oxidoreductases"/>
    <property type="match status" value="1"/>
</dbReference>
<dbReference type="PANTHER" id="PTHR43303:SF4">
    <property type="entry name" value="NADPH DEHYDROGENASE C23G7.10C-RELATED"/>
    <property type="match status" value="1"/>
</dbReference>
<dbReference type="InterPro" id="IPR044152">
    <property type="entry name" value="YqjM-like"/>
</dbReference>
<dbReference type="CDD" id="cd02932">
    <property type="entry name" value="OYE_YqiM_FMN"/>
    <property type="match status" value="1"/>
</dbReference>
<keyword evidence="4" id="KW-0521">NADP</keyword>
<sequence>MTTSKLFTPLSLRSLELSHRGWVSPMCQYSSDSVQAPGVPTDWHLMHLGQFAAGGAALVLTEASAVNAEGRISPRDAGIYNEEQVRGWRRITDFVHETGSAHTRIGMQLAHAGRKGSTYWPFSGRGGSVPESDHGWETVGATAEAFDGYAAPRAMTEGDIQSVISDFADAADRAVQAGFDTVEIHAAHGYLLHQFQSPLVNTRTDAWGGNEEGRSRLTLSVIDAVRARIPESMPLLLRISATDWLPGGVDVDSSVRLARAAAAHGVDLIDVSSGGAVPGASIPVGPGYQTRFAEQIRRETGVVTAAVGLISTAEQAEHLLATGQADAVFLARAALRDPHWWQRAAHDLGVQLAWAPQYERAAARSKY</sequence>
<reference evidence="7 8" key="1">
    <citation type="submission" date="2020-11" db="EMBL/GenBank/DDBJ databases">
        <title>Arthrobacter antarcticus sp. nov., isolated from Antarctic Soil.</title>
        <authorList>
            <person name="Li J."/>
        </authorList>
    </citation>
    <scope>NUCLEOTIDE SEQUENCE [LARGE SCALE GENOMIC DNA]</scope>
    <source>
        <strain evidence="7 8">Z1-20</strain>
    </source>
</reference>
<protein>
    <submittedName>
        <fullName evidence="7">NADH:flavin oxidoreductase/NADH oxidase</fullName>
    </submittedName>
</protein>
<dbReference type="GO" id="GO:0010181">
    <property type="term" value="F:FMN binding"/>
    <property type="evidence" value="ECO:0007669"/>
    <property type="project" value="InterPro"/>
</dbReference>
<comment type="cofactor">
    <cofactor evidence="1">
        <name>FMN</name>
        <dbReference type="ChEBI" id="CHEBI:58210"/>
    </cofactor>
</comment>
<keyword evidence="3" id="KW-0288">FMN</keyword>
<dbReference type="GO" id="GO:0003959">
    <property type="term" value="F:NADPH dehydrogenase activity"/>
    <property type="evidence" value="ECO:0007669"/>
    <property type="project" value="InterPro"/>
</dbReference>
<dbReference type="PANTHER" id="PTHR43303">
    <property type="entry name" value="NADPH DEHYDROGENASE C23G7.10C-RELATED"/>
    <property type="match status" value="1"/>
</dbReference>
<evidence type="ECO:0000313" key="8">
    <source>
        <dbReference type="Proteomes" id="UP000655366"/>
    </source>
</evidence>
<proteinExistence type="predicted"/>
<evidence type="ECO:0000256" key="2">
    <source>
        <dbReference type="ARBA" id="ARBA00022630"/>
    </source>
</evidence>
<comment type="caution">
    <text evidence="7">The sequence shown here is derived from an EMBL/GenBank/DDBJ whole genome shotgun (WGS) entry which is preliminary data.</text>
</comment>
<dbReference type="Proteomes" id="UP000655366">
    <property type="component" value="Unassembled WGS sequence"/>
</dbReference>
<feature type="domain" description="NADH:flavin oxidoreductase/NADH oxidase N-terminal" evidence="6">
    <location>
        <begin position="5"/>
        <end position="348"/>
    </location>
</feature>
<evidence type="ECO:0000313" key="7">
    <source>
        <dbReference type="EMBL" id="MBG0741755.1"/>
    </source>
</evidence>
<keyword evidence="8" id="KW-1185">Reference proteome</keyword>
<gene>
    <name evidence="7" type="ORF">IV500_20570</name>
</gene>
<dbReference type="EMBL" id="JADNYM010000039">
    <property type="protein sequence ID" value="MBG0741755.1"/>
    <property type="molecule type" value="Genomic_DNA"/>
</dbReference>
<dbReference type="Pfam" id="PF00724">
    <property type="entry name" value="Oxidored_FMN"/>
    <property type="match status" value="1"/>
</dbReference>